<name>A0AAV9VK69_9PEZI</name>
<dbReference type="InterPro" id="IPR029069">
    <property type="entry name" value="HotDog_dom_sf"/>
</dbReference>
<dbReference type="InterPro" id="IPR006683">
    <property type="entry name" value="Thioestr_dom"/>
</dbReference>
<gene>
    <name evidence="4" type="ORF">TWF730_005664</name>
</gene>
<dbReference type="Proteomes" id="UP001373714">
    <property type="component" value="Unassembled WGS sequence"/>
</dbReference>
<keyword evidence="5" id="KW-1185">Reference proteome</keyword>
<evidence type="ECO:0000259" key="3">
    <source>
        <dbReference type="Pfam" id="PF03061"/>
    </source>
</evidence>
<dbReference type="AlphaFoldDB" id="A0AAV9VK69"/>
<proteinExistence type="inferred from homology"/>
<protein>
    <recommendedName>
        <fullName evidence="3">Thioesterase domain-containing protein</fullName>
    </recommendedName>
</protein>
<dbReference type="Gene3D" id="3.10.129.10">
    <property type="entry name" value="Hotdog Thioesterase"/>
    <property type="match status" value="1"/>
</dbReference>
<feature type="domain" description="Thioesterase" evidence="3">
    <location>
        <begin position="153"/>
        <end position="229"/>
    </location>
</feature>
<feature type="region of interest" description="Disordered" evidence="2">
    <location>
        <begin position="53"/>
        <end position="86"/>
    </location>
</feature>
<dbReference type="GO" id="GO:0047617">
    <property type="term" value="F:fatty acyl-CoA hydrolase activity"/>
    <property type="evidence" value="ECO:0007669"/>
    <property type="project" value="InterPro"/>
</dbReference>
<comment type="caution">
    <text evidence="4">The sequence shown here is derived from an EMBL/GenBank/DDBJ whole genome shotgun (WGS) entry which is preliminary data.</text>
</comment>
<dbReference type="PANTHER" id="PTHR21660">
    <property type="entry name" value="THIOESTERASE SUPERFAMILY MEMBER-RELATED"/>
    <property type="match status" value="1"/>
</dbReference>
<evidence type="ECO:0000256" key="1">
    <source>
        <dbReference type="ARBA" id="ARBA00008324"/>
    </source>
</evidence>
<organism evidence="4 5">
    <name type="scientific">Orbilia blumenaviensis</name>
    <dbReference type="NCBI Taxonomy" id="1796055"/>
    <lineage>
        <taxon>Eukaryota</taxon>
        <taxon>Fungi</taxon>
        <taxon>Dikarya</taxon>
        <taxon>Ascomycota</taxon>
        <taxon>Pezizomycotina</taxon>
        <taxon>Orbiliomycetes</taxon>
        <taxon>Orbiliales</taxon>
        <taxon>Orbiliaceae</taxon>
        <taxon>Orbilia</taxon>
    </lineage>
</organism>
<evidence type="ECO:0000256" key="2">
    <source>
        <dbReference type="SAM" id="MobiDB-lite"/>
    </source>
</evidence>
<accession>A0AAV9VK69</accession>
<dbReference type="SUPFAM" id="SSF54637">
    <property type="entry name" value="Thioesterase/thiol ester dehydrase-isomerase"/>
    <property type="match status" value="1"/>
</dbReference>
<feature type="compositionally biased region" description="Polar residues" evidence="2">
    <location>
        <begin position="66"/>
        <end position="77"/>
    </location>
</feature>
<dbReference type="InterPro" id="IPR039298">
    <property type="entry name" value="ACOT13"/>
</dbReference>
<evidence type="ECO:0000313" key="5">
    <source>
        <dbReference type="Proteomes" id="UP001373714"/>
    </source>
</evidence>
<reference evidence="4 5" key="1">
    <citation type="submission" date="2019-10" db="EMBL/GenBank/DDBJ databases">
        <authorList>
            <person name="Palmer J.M."/>
        </authorList>
    </citation>
    <scope>NUCLEOTIDE SEQUENCE [LARGE SCALE GENOMIC DNA]</scope>
    <source>
        <strain evidence="4 5">TWF730</strain>
    </source>
</reference>
<dbReference type="Pfam" id="PF03061">
    <property type="entry name" value="4HBT"/>
    <property type="match status" value="1"/>
</dbReference>
<dbReference type="CDD" id="cd03443">
    <property type="entry name" value="PaaI_thioesterase"/>
    <property type="match status" value="1"/>
</dbReference>
<evidence type="ECO:0000313" key="4">
    <source>
        <dbReference type="EMBL" id="KAK6361958.1"/>
    </source>
</evidence>
<comment type="similarity">
    <text evidence="1">Belongs to the thioesterase PaaI family.</text>
</comment>
<dbReference type="PANTHER" id="PTHR21660:SF9">
    <property type="entry name" value="THIOESTERASE DOMAIN-CONTAINING PROTEIN"/>
    <property type="match status" value="1"/>
</dbReference>
<sequence length="246" mass="27070">MHFLRNLTRGPARNHRSLIRLNLPNTLQPAPLPARLSISPSSSFVTLSSNPHISSSQVPKFPLQSRIASSQARNMSNRPKDPREDMSEEELLALVRDSPFRKFGKLAQRDGDEIPSWGKQIYTSLEPVHATLKPNPAITFKFDVTDDYTNLAGNLHGGAGATIFDIATTMVLTLVQKEGFWERWGVSRTLNCAYLKGAPGGTTVNVHCEIVSLGKRLVHMRGVMTDDAGTILVTCEHGKVSVDSKI</sequence>
<dbReference type="EMBL" id="JAVHNS010000002">
    <property type="protein sequence ID" value="KAK6361958.1"/>
    <property type="molecule type" value="Genomic_DNA"/>
</dbReference>